<protein>
    <submittedName>
        <fullName evidence="2">Uncharacterized protein</fullName>
    </submittedName>
</protein>
<evidence type="ECO:0000313" key="2">
    <source>
        <dbReference type="EnsemblMetazoa" id="XP_031789043"/>
    </source>
</evidence>
<dbReference type="InParanoid" id="A0A7M7QM44"/>
<dbReference type="Proteomes" id="UP000002358">
    <property type="component" value="Unassembled WGS sequence"/>
</dbReference>
<evidence type="ECO:0000313" key="3">
    <source>
        <dbReference type="Proteomes" id="UP000002358"/>
    </source>
</evidence>
<name>A0A7M7QM44_NASVI</name>
<feature type="compositionally biased region" description="Polar residues" evidence="1">
    <location>
        <begin position="74"/>
        <end position="83"/>
    </location>
</feature>
<proteinExistence type="predicted"/>
<dbReference type="OrthoDB" id="7691871at2759"/>
<dbReference type="AlphaFoldDB" id="A0A7M7QM44"/>
<accession>A0A7M7QM44</accession>
<sequence>MSKFSVICGAKEPNRLRGTLFRKQVATKCMEKGINEQEVEKLAGYMGHTPRIHIQNYRQSVLQRDFAVAEMMQKAQSSKTTPPRFQLEEEDSETSLKEPEQLGSVTENQDENEKENDGNTQNNNYNVGRRPRLNWNKAQAEAVLEAFPDAPNSNVKAPSADKINEFLRTSTNAEIRRRTKLQIRQWIHNEKKKNPGKSDSVPSRNVVPTYIYIQDLKNIYLQKRYHPMKHVENF</sequence>
<reference evidence="2" key="1">
    <citation type="submission" date="2021-01" db="UniProtKB">
        <authorList>
            <consortium name="EnsemblMetazoa"/>
        </authorList>
    </citation>
    <scope>IDENTIFICATION</scope>
</reference>
<dbReference type="KEGG" id="nvi:116417993"/>
<feature type="region of interest" description="Disordered" evidence="1">
    <location>
        <begin position="73"/>
        <end position="131"/>
    </location>
</feature>
<dbReference type="GeneID" id="116417993"/>
<organism evidence="2 3">
    <name type="scientific">Nasonia vitripennis</name>
    <name type="common">Parasitic wasp</name>
    <dbReference type="NCBI Taxonomy" id="7425"/>
    <lineage>
        <taxon>Eukaryota</taxon>
        <taxon>Metazoa</taxon>
        <taxon>Ecdysozoa</taxon>
        <taxon>Arthropoda</taxon>
        <taxon>Hexapoda</taxon>
        <taxon>Insecta</taxon>
        <taxon>Pterygota</taxon>
        <taxon>Neoptera</taxon>
        <taxon>Endopterygota</taxon>
        <taxon>Hymenoptera</taxon>
        <taxon>Apocrita</taxon>
        <taxon>Proctotrupomorpha</taxon>
        <taxon>Chalcidoidea</taxon>
        <taxon>Pteromalidae</taxon>
        <taxon>Pteromalinae</taxon>
        <taxon>Nasonia</taxon>
    </lineage>
</organism>
<dbReference type="EnsemblMetazoa" id="XM_031933183">
    <property type="protein sequence ID" value="XP_031789043"/>
    <property type="gene ID" value="LOC116417993"/>
</dbReference>
<dbReference type="RefSeq" id="XP_031789043.1">
    <property type="nucleotide sequence ID" value="XM_031933183.2"/>
</dbReference>
<evidence type="ECO:0000256" key="1">
    <source>
        <dbReference type="SAM" id="MobiDB-lite"/>
    </source>
</evidence>
<keyword evidence="3" id="KW-1185">Reference proteome</keyword>